<sequence length="235" mass="26810">MMFGLAEHSKEIIVYEIYEDGVAKKDGRIQIGDQIVEINDKKASSLSNREVMMELRKRVDTIKLLIMSSAVNSNIQFVDYNRLKEMHFHKEQLIVNVVKRPGKFLGFSVASVWNNKGLAITSVLKKNRSIDEEEEWLVGDEIYSVNDVVLEDLPSEEAVLLIKILSGNLKIELHRMKIGLGHQTVELAYPLSPFSPTSFNAEFSFNPNAVKHSKIKRFFNEVVIQGPFYTDYATD</sequence>
<dbReference type="InterPro" id="IPR036034">
    <property type="entry name" value="PDZ_sf"/>
</dbReference>
<evidence type="ECO:0000313" key="4">
    <source>
        <dbReference type="Proteomes" id="UP000015101"/>
    </source>
</evidence>
<dbReference type="KEGG" id="hro:HELRODRAFT_171450"/>
<dbReference type="STRING" id="6412.T1F4A6"/>
<gene>
    <name evidence="3" type="primary">20203655</name>
    <name evidence="2" type="ORF">HELRODRAFT_171450</name>
</gene>
<dbReference type="EMBL" id="KB096325">
    <property type="protein sequence ID" value="ESO05778.1"/>
    <property type="molecule type" value="Genomic_DNA"/>
</dbReference>
<feature type="domain" description="PDZ" evidence="1">
    <location>
        <begin position="1"/>
        <end position="70"/>
    </location>
</feature>
<dbReference type="InterPro" id="IPR001478">
    <property type="entry name" value="PDZ"/>
</dbReference>
<dbReference type="OrthoDB" id="6022711at2759"/>
<organism evidence="3 4">
    <name type="scientific">Helobdella robusta</name>
    <name type="common">Californian leech</name>
    <dbReference type="NCBI Taxonomy" id="6412"/>
    <lineage>
        <taxon>Eukaryota</taxon>
        <taxon>Metazoa</taxon>
        <taxon>Spiralia</taxon>
        <taxon>Lophotrochozoa</taxon>
        <taxon>Annelida</taxon>
        <taxon>Clitellata</taxon>
        <taxon>Hirudinea</taxon>
        <taxon>Rhynchobdellida</taxon>
        <taxon>Glossiphoniidae</taxon>
        <taxon>Helobdella</taxon>
    </lineage>
</organism>
<keyword evidence="4" id="KW-1185">Reference proteome</keyword>
<dbReference type="FunFam" id="2.30.42.10:FF:000281">
    <property type="entry name" value="Usher syndrome 1C"/>
    <property type="match status" value="1"/>
</dbReference>
<dbReference type="Gene3D" id="2.30.42.10">
    <property type="match status" value="2"/>
</dbReference>
<evidence type="ECO:0000313" key="3">
    <source>
        <dbReference type="EnsemblMetazoa" id="HelroP171450"/>
    </source>
</evidence>
<evidence type="ECO:0000313" key="2">
    <source>
        <dbReference type="EMBL" id="ESO05778.1"/>
    </source>
</evidence>
<dbReference type="EnsemblMetazoa" id="HelroT171450">
    <property type="protein sequence ID" value="HelroP171450"/>
    <property type="gene ID" value="HelroG171450"/>
</dbReference>
<dbReference type="InParanoid" id="T1F4A6"/>
<dbReference type="InterPro" id="IPR051342">
    <property type="entry name" value="PDZ_scaffold"/>
</dbReference>
<reference evidence="3" key="3">
    <citation type="submission" date="2015-06" db="UniProtKB">
        <authorList>
            <consortium name="EnsemblMetazoa"/>
        </authorList>
    </citation>
    <scope>IDENTIFICATION</scope>
</reference>
<feature type="domain" description="PDZ" evidence="1">
    <location>
        <begin position="94"/>
        <end position="177"/>
    </location>
</feature>
<dbReference type="PANTHER" id="PTHR19964">
    <property type="entry name" value="MULTIPLE PDZ DOMAIN PROTEIN"/>
    <property type="match status" value="1"/>
</dbReference>
<dbReference type="SMART" id="SM00228">
    <property type="entry name" value="PDZ"/>
    <property type="match status" value="2"/>
</dbReference>
<dbReference type="CDD" id="cd00136">
    <property type="entry name" value="PDZ_canonical"/>
    <property type="match status" value="2"/>
</dbReference>
<dbReference type="EMBL" id="AMQM01003875">
    <property type="status" value="NOT_ANNOTATED_CDS"/>
    <property type="molecule type" value="Genomic_DNA"/>
</dbReference>
<dbReference type="RefSeq" id="XP_009016411.1">
    <property type="nucleotide sequence ID" value="XM_009018163.1"/>
</dbReference>
<reference evidence="4" key="1">
    <citation type="submission" date="2012-12" db="EMBL/GenBank/DDBJ databases">
        <authorList>
            <person name="Hellsten U."/>
            <person name="Grimwood J."/>
            <person name="Chapman J.A."/>
            <person name="Shapiro H."/>
            <person name="Aerts A."/>
            <person name="Otillar R.P."/>
            <person name="Terry A.Y."/>
            <person name="Boore J.L."/>
            <person name="Simakov O."/>
            <person name="Marletaz F."/>
            <person name="Cho S.-J."/>
            <person name="Edsinger-Gonzales E."/>
            <person name="Havlak P."/>
            <person name="Kuo D.-H."/>
            <person name="Larsson T."/>
            <person name="Lv J."/>
            <person name="Arendt D."/>
            <person name="Savage R."/>
            <person name="Osoegawa K."/>
            <person name="de Jong P."/>
            <person name="Lindberg D.R."/>
            <person name="Seaver E.C."/>
            <person name="Weisblat D.A."/>
            <person name="Putnam N.H."/>
            <person name="Grigoriev I.V."/>
            <person name="Rokhsar D.S."/>
        </authorList>
    </citation>
    <scope>NUCLEOTIDE SEQUENCE</scope>
</reference>
<protein>
    <recommendedName>
        <fullName evidence="1">PDZ domain-containing protein</fullName>
    </recommendedName>
</protein>
<dbReference type="Proteomes" id="UP000015101">
    <property type="component" value="Unassembled WGS sequence"/>
</dbReference>
<dbReference type="AlphaFoldDB" id="T1F4A6"/>
<dbReference type="PROSITE" id="PS50106">
    <property type="entry name" value="PDZ"/>
    <property type="match status" value="2"/>
</dbReference>
<dbReference type="HOGENOM" id="CLU_1181335_0_0_1"/>
<proteinExistence type="predicted"/>
<dbReference type="eggNOG" id="KOG3528">
    <property type="taxonomic scope" value="Eukaryota"/>
</dbReference>
<dbReference type="CTD" id="20203655"/>
<dbReference type="SUPFAM" id="SSF50156">
    <property type="entry name" value="PDZ domain-like"/>
    <property type="match status" value="2"/>
</dbReference>
<reference evidence="2 4" key="2">
    <citation type="journal article" date="2013" name="Nature">
        <title>Insights into bilaterian evolution from three spiralian genomes.</title>
        <authorList>
            <person name="Simakov O."/>
            <person name="Marletaz F."/>
            <person name="Cho S.J."/>
            <person name="Edsinger-Gonzales E."/>
            <person name="Havlak P."/>
            <person name="Hellsten U."/>
            <person name="Kuo D.H."/>
            <person name="Larsson T."/>
            <person name="Lv J."/>
            <person name="Arendt D."/>
            <person name="Savage R."/>
            <person name="Osoegawa K."/>
            <person name="de Jong P."/>
            <person name="Grimwood J."/>
            <person name="Chapman J.A."/>
            <person name="Shapiro H."/>
            <person name="Aerts A."/>
            <person name="Otillar R.P."/>
            <person name="Terry A.Y."/>
            <person name="Boore J.L."/>
            <person name="Grigoriev I.V."/>
            <person name="Lindberg D.R."/>
            <person name="Seaver E.C."/>
            <person name="Weisblat D.A."/>
            <person name="Putnam N.H."/>
            <person name="Rokhsar D.S."/>
        </authorList>
    </citation>
    <scope>NUCLEOTIDE SEQUENCE</scope>
</reference>
<dbReference type="GeneID" id="20203655"/>
<dbReference type="PANTHER" id="PTHR19964:SF92">
    <property type="entry name" value="PATJ HOMOLOG"/>
    <property type="match status" value="1"/>
</dbReference>
<evidence type="ECO:0000259" key="1">
    <source>
        <dbReference type="PROSITE" id="PS50106"/>
    </source>
</evidence>
<accession>T1F4A6</accession>
<name>T1F4A6_HELRO</name>
<dbReference type="Pfam" id="PF00595">
    <property type="entry name" value="PDZ"/>
    <property type="match status" value="2"/>
</dbReference>